<feature type="compositionally biased region" description="Polar residues" evidence="1">
    <location>
        <begin position="23"/>
        <end position="36"/>
    </location>
</feature>
<dbReference type="EMBL" id="KN822015">
    <property type="protein sequence ID" value="KIM66759.1"/>
    <property type="molecule type" value="Genomic_DNA"/>
</dbReference>
<feature type="region of interest" description="Disordered" evidence="1">
    <location>
        <begin position="173"/>
        <end position="202"/>
    </location>
</feature>
<evidence type="ECO:0000313" key="2">
    <source>
        <dbReference type="EMBL" id="KIM66759.1"/>
    </source>
</evidence>
<organism evidence="2 3">
    <name type="scientific">Scleroderma citrinum Foug A</name>
    <dbReference type="NCBI Taxonomy" id="1036808"/>
    <lineage>
        <taxon>Eukaryota</taxon>
        <taxon>Fungi</taxon>
        <taxon>Dikarya</taxon>
        <taxon>Basidiomycota</taxon>
        <taxon>Agaricomycotina</taxon>
        <taxon>Agaricomycetes</taxon>
        <taxon>Agaricomycetidae</taxon>
        <taxon>Boletales</taxon>
        <taxon>Sclerodermatineae</taxon>
        <taxon>Sclerodermataceae</taxon>
        <taxon>Scleroderma</taxon>
    </lineage>
</organism>
<dbReference type="HOGENOM" id="CLU_1240764_0_0_1"/>
<feature type="compositionally biased region" description="Low complexity" evidence="1">
    <location>
        <begin position="76"/>
        <end position="95"/>
    </location>
</feature>
<accession>A0A0C3EEN0</accession>
<evidence type="ECO:0000256" key="1">
    <source>
        <dbReference type="SAM" id="MobiDB-lite"/>
    </source>
</evidence>
<sequence length="223" mass="23838">MQAQIERVSTDPPAKKGAHPNVPDQSKGSVNITQKNVRFKVADSCKESENSLLDTHRDALPDAPEAMLGPASDAMDTSSSCGSAADTSTTADSSSNCAPPVSGRATHEPSCDAPGHESMQWHEPSVKDGGASKLHVEPPMVPISTCPAAELFADHNDAPVGWSDIDFFTSHTRSSVPQSSRLASPPSMSFNMSTARKGECPKPHLVQYENQLRNETEPFNLQE</sequence>
<dbReference type="AlphaFoldDB" id="A0A0C3EEN0"/>
<feature type="compositionally biased region" description="Basic and acidic residues" evidence="1">
    <location>
        <begin position="40"/>
        <end position="60"/>
    </location>
</feature>
<feature type="region of interest" description="Disordered" evidence="1">
    <location>
        <begin position="1"/>
        <end position="138"/>
    </location>
</feature>
<proteinExistence type="predicted"/>
<keyword evidence="3" id="KW-1185">Reference proteome</keyword>
<dbReference type="Proteomes" id="UP000053989">
    <property type="component" value="Unassembled WGS sequence"/>
</dbReference>
<evidence type="ECO:0000313" key="3">
    <source>
        <dbReference type="Proteomes" id="UP000053989"/>
    </source>
</evidence>
<gene>
    <name evidence="2" type="ORF">SCLCIDRAFT_7725</name>
</gene>
<feature type="compositionally biased region" description="Polar residues" evidence="1">
    <location>
        <begin position="173"/>
        <end position="194"/>
    </location>
</feature>
<protein>
    <submittedName>
        <fullName evidence="2">Uncharacterized protein</fullName>
    </submittedName>
</protein>
<reference evidence="2 3" key="1">
    <citation type="submission" date="2014-04" db="EMBL/GenBank/DDBJ databases">
        <authorList>
            <consortium name="DOE Joint Genome Institute"/>
            <person name="Kuo A."/>
            <person name="Kohler A."/>
            <person name="Nagy L.G."/>
            <person name="Floudas D."/>
            <person name="Copeland A."/>
            <person name="Barry K.W."/>
            <person name="Cichocki N."/>
            <person name="Veneault-Fourrey C."/>
            <person name="LaButti K."/>
            <person name="Lindquist E.A."/>
            <person name="Lipzen A."/>
            <person name="Lundell T."/>
            <person name="Morin E."/>
            <person name="Murat C."/>
            <person name="Sun H."/>
            <person name="Tunlid A."/>
            <person name="Henrissat B."/>
            <person name="Grigoriev I.V."/>
            <person name="Hibbett D.S."/>
            <person name="Martin F."/>
            <person name="Nordberg H.P."/>
            <person name="Cantor M.N."/>
            <person name="Hua S.X."/>
        </authorList>
    </citation>
    <scope>NUCLEOTIDE SEQUENCE [LARGE SCALE GENOMIC DNA]</scope>
    <source>
        <strain evidence="2 3">Foug A</strain>
    </source>
</reference>
<dbReference type="InParanoid" id="A0A0C3EEN0"/>
<reference evidence="3" key="2">
    <citation type="submission" date="2015-01" db="EMBL/GenBank/DDBJ databases">
        <title>Evolutionary Origins and Diversification of the Mycorrhizal Mutualists.</title>
        <authorList>
            <consortium name="DOE Joint Genome Institute"/>
            <consortium name="Mycorrhizal Genomics Consortium"/>
            <person name="Kohler A."/>
            <person name="Kuo A."/>
            <person name="Nagy L.G."/>
            <person name="Floudas D."/>
            <person name="Copeland A."/>
            <person name="Barry K.W."/>
            <person name="Cichocki N."/>
            <person name="Veneault-Fourrey C."/>
            <person name="LaButti K."/>
            <person name="Lindquist E.A."/>
            <person name="Lipzen A."/>
            <person name="Lundell T."/>
            <person name="Morin E."/>
            <person name="Murat C."/>
            <person name="Riley R."/>
            <person name="Ohm R."/>
            <person name="Sun H."/>
            <person name="Tunlid A."/>
            <person name="Henrissat B."/>
            <person name="Grigoriev I.V."/>
            <person name="Hibbett D.S."/>
            <person name="Martin F."/>
        </authorList>
    </citation>
    <scope>NUCLEOTIDE SEQUENCE [LARGE SCALE GENOMIC DNA]</scope>
    <source>
        <strain evidence="3">Foug A</strain>
    </source>
</reference>
<name>A0A0C3EEN0_9AGAM</name>